<evidence type="ECO:0000313" key="3">
    <source>
        <dbReference type="EMBL" id="PTM61682.1"/>
    </source>
</evidence>
<gene>
    <name evidence="3" type="ORF">C8P69_101353</name>
</gene>
<reference evidence="3 4" key="1">
    <citation type="submission" date="2018-04" db="EMBL/GenBank/DDBJ databases">
        <title>Genomic Encyclopedia of Archaeal and Bacterial Type Strains, Phase II (KMG-II): from individual species to whole genera.</title>
        <authorList>
            <person name="Goeker M."/>
        </authorList>
    </citation>
    <scope>NUCLEOTIDE SEQUENCE [LARGE SCALE GENOMIC DNA]</scope>
    <source>
        <strain evidence="3 4">DSM 25521</strain>
    </source>
</reference>
<dbReference type="InterPro" id="IPR043144">
    <property type="entry name" value="Mal/L-sulf/L-lact_DH-like_ah"/>
</dbReference>
<dbReference type="OrthoDB" id="9811519at2"/>
<dbReference type="GO" id="GO:0016491">
    <property type="term" value="F:oxidoreductase activity"/>
    <property type="evidence" value="ECO:0007669"/>
    <property type="project" value="UniProtKB-KW"/>
</dbReference>
<sequence>MAAPAGPRRVAAATLEAYARDLLAAGGFAPDHAEATARMLVWANLRGVESHGVLRIPRYVEMVEQGLINPAAAIRQVAGKGAVAVLDGDKAPGAVAMNAATTRAIADARVHGVGWCVVRRITHAGAVGIYAEAIAAAGLVGLVMTASKPLMIYHGARAEGVSTNPIAIAAPSSDPARPLLFDMSTASVAAGKITAARDAGRAIPLGWAVDAEGRETTDPAAVKAVLPMAGPKGTGLSLMIEVLASVLVGNPLLTVALRDGSEPGGNGIAVALDPQAFGAEPGFTAGVSDLAAVIKALPVAAGAEAVLLPGERGAAERARRLAHGIPVAAGTLSRLAALATKHGVPIPPDLA</sequence>
<dbReference type="PANTHER" id="PTHR11091">
    <property type="entry name" value="OXIDOREDUCTASE-RELATED"/>
    <property type="match status" value="1"/>
</dbReference>
<dbReference type="SUPFAM" id="SSF89733">
    <property type="entry name" value="L-sulfolactate dehydrogenase-like"/>
    <property type="match status" value="1"/>
</dbReference>
<comment type="similarity">
    <text evidence="1">Belongs to the LDH2/MDH2 oxidoreductase family.</text>
</comment>
<dbReference type="Gene3D" id="1.10.1530.10">
    <property type="match status" value="1"/>
</dbReference>
<organism evidence="3 4">
    <name type="scientific">Phreatobacter oligotrophus</name>
    <dbReference type="NCBI Taxonomy" id="1122261"/>
    <lineage>
        <taxon>Bacteria</taxon>
        <taxon>Pseudomonadati</taxon>
        <taxon>Pseudomonadota</taxon>
        <taxon>Alphaproteobacteria</taxon>
        <taxon>Hyphomicrobiales</taxon>
        <taxon>Phreatobacteraceae</taxon>
        <taxon>Phreatobacter</taxon>
    </lineage>
</organism>
<dbReference type="EMBL" id="PZZL01000001">
    <property type="protein sequence ID" value="PTM61682.1"/>
    <property type="molecule type" value="Genomic_DNA"/>
</dbReference>
<dbReference type="PANTHER" id="PTHR11091:SF0">
    <property type="entry name" value="MALATE DEHYDROGENASE"/>
    <property type="match status" value="1"/>
</dbReference>
<dbReference type="InterPro" id="IPR003767">
    <property type="entry name" value="Malate/L-lactate_DH-like"/>
</dbReference>
<dbReference type="AlphaFoldDB" id="A0A2T4ZI82"/>
<dbReference type="Pfam" id="PF02615">
    <property type="entry name" value="Ldh_2"/>
    <property type="match status" value="1"/>
</dbReference>
<dbReference type="RefSeq" id="WP_108174134.1">
    <property type="nucleotide sequence ID" value="NZ_PZZL01000001.1"/>
</dbReference>
<keyword evidence="2" id="KW-0560">Oxidoreductase</keyword>
<evidence type="ECO:0000313" key="4">
    <source>
        <dbReference type="Proteomes" id="UP000241808"/>
    </source>
</evidence>
<name>A0A2T4ZI82_9HYPH</name>
<keyword evidence="4" id="KW-1185">Reference proteome</keyword>
<dbReference type="Gene3D" id="3.30.1370.60">
    <property type="entry name" value="Hypothetical oxidoreductase yiak, domain 2"/>
    <property type="match status" value="1"/>
</dbReference>
<comment type="caution">
    <text evidence="3">The sequence shown here is derived from an EMBL/GenBank/DDBJ whole genome shotgun (WGS) entry which is preliminary data.</text>
</comment>
<evidence type="ECO:0000256" key="1">
    <source>
        <dbReference type="ARBA" id="ARBA00006056"/>
    </source>
</evidence>
<dbReference type="Proteomes" id="UP000241808">
    <property type="component" value="Unassembled WGS sequence"/>
</dbReference>
<protein>
    <submittedName>
        <fullName evidence="3">Ureidoglycolate dehydrogenase (NAD+)</fullName>
    </submittedName>
</protein>
<dbReference type="InterPro" id="IPR036111">
    <property type="entry name" value="Mal/L-sulfo/L-lacto_DH-like_sf"/>
</dbReference>
<proteinExistence type="inferred from homology"/>
<dbReference type="InterPro" id="IPR043143">
    <property type="entry name" value="Mal/L-sulf/L-lact_DH-like_NADP"/>
</dbReference>
<evidence type="ECO:0000256" key="2">
    <source>
        <dbReference type="ARBA" id="ARBA00023002"/>
    </source>
</evidence>
<accession>A0A2T4ZI82</accession>